<evidence type="ECO:0000313" key="1">
    <source>
        <dbReference type="EMBL" id="KAH7036003.1"/>
    </source>
</evidence>
<evidence type="ECO:0000313" key="2">
    <source>
        <dbReference type="Proteomes" id="UP000756346"/>
    </source>
</evidence>
<protein>
    <submittedName>
        <fullName evidence="1">Uncharacterized protein</fullName>
    </submittedName>
</protein>
<keyword evidence="2" id="KW-1185">Reference proteome</keyword>
<dbReference type="OrthoDB" id="194358at2759"/>
<dbReference type="Pfam" id="PF26639">
    <property type="entry name" value="Het-6_barrel"/>
    <property type="match status" value="1"/>
</dbReference>
<dbReference type="GeneID" id="70182977"/>
<dbReference type="AlphaFoldDB" id="A0A9P8YFF7"/>
<dbReference type="EMBL" id="JAGTJQ010000003">
    <property type="protein sequence ID" value="KAH7036003.1"/>
    <property type="molecule type" value="Genomic_DNA"/>
</dbReference>
<reference evidence="1" key="1">
    <citation type="journal article" date="2021" name="Nat. Commun.">
        <title>Genetic determinants of endophytism in the Arabidopsis root mycobiome.</title>
        <authorList>
            <person name="Mesny F."/>
            <person name="Miyauchi S."/>
            <person name="Thiergart T."/>
            <person name="Pickel B."/>
            <person name="Atanasova L."/>
            <person name="Karlsson M."/>
            <person name="Huettel B."/>
            <person name="Barry K.W."/>
            <person name="Haridas S."/>
            <person name="Chen C."/>
            <person name="Bauer D."/>
            <person name="Andreopoulos W."/>
            <person name="Pangilinan J."/>
            <person name="LaButti K."/>
            <person name="Riley R."/>
            <person name="Lipzen A."/>
            <person name="Clum A."/>
            <person name="Drula E."/>
            <person name="Henrissat B."/>
            <person name="Kohler A."/>
            <person name="Grigoriev I.V."/>
            <person name="Martin F.M."/>
            <person name="Hacquard S."/>
        </authorList>
    </citation>
    <scope>NUCLEOTIDE SEQUENCE</scope>
    <source>
        <strain evidence="1">MPI-CAGE-CH-0230</strain>
    </source>
</reference>
<sequence length="337" mass="37120">MPITKMPSYDGLSIRGVRISNVTATEEEGRGDDDFETLRRVFRDYLHGTRRGNGSSPSTIESSSTARGMSILRLIMDTISHHRETAATSMTTEVSRSATAHLRRYYSTAMLWILVLEDVWGHDNNKEIITPSGSTGSNVEQDMERERKEQAPEAVHITRTSAGSDLDATNDDAFATEALQEAKMPAITPAQKWGCACLADLRARFLNENDGLGWTSDELHALDSRLEEIEVGLSGEEYEEFLPPMSVLITSMREYKCIATDDGLLGWGPGDSQIGDAVWVIPGTQAPILVRPNGNVGEFNHIGPCLMPGIMHGEVAEKLKRERGELDIAELETITLV</sequence>
<name>A0A9P8YFF7_9PEZI</name>
<comment type="caution">
    <text evidence="1">The sequence shown here is derived from an EMBL/GenBank/DDBJ whole genome shotgun (WGS) entry which is preliminary data.</text>
</comment>
<accession>A0A9P8YFF7</accession>
<organism evidence="1 2">
    <name type="scientific">Microdochium trichocladiopsis</name>
    <dbReference type="NCBI Taxonomy" id="1682393"/>
    <lineage>
        <taxon>Eukaryota</taxon>
        <taxon>Fungi</taxon>
        <taxon>Dikarya</taxon>
        <taxon>Ascomycota</taxon>
        <taxon>Pezizomycotina</taxon>
        <taxon>Sordariomycetes</taxon>
        <taxon>Xylariomycetidae</taxon>
        <taxon>Xylariales</taxon>
        <taxon>Microdochiaceae</taxon>
        <taxon>Microdochium</taxon>
    </lineage>
</organism>
<gene>
    <name evidence="1" type="ORF">B0I36DRAFT_319517</name>
</gene>
<dbReference type="Proteomes" id="UP000756346">
    <property type="component" value="Unassembled WGS sequence"/>
</dbReference>
<dbReference type="RefSeq" id="XP_046016096.1">
    <property type="nucleotide sequence ID" value="XM_046153431.1"/>
</dbReference>
<proteinExistence type="predicted"/>